<proteinExistence type="predicted"/>
<dbReference type="Proteomes" id="UP000235861">
    <property type="component" value="Unassembled WGS sequence"/>
</dbReference>
<reference evidence="1 2" key="1">
    <citation type="submission" date="2017-11" db="EMBL/GenBank/DDBJ databases">
        <title>Draft genome sequence of environmental isolate Aeromonas cavernicola sp. nov. MDC 2508.</title>
        <authorList>
            <person name="Colston S.M."/>
            <person name="Navarro A."/>
            <person name="Martinez-Murcia A.J."/>
            <person name="Graf J."/>
        </authorList>
    </citation>
    <scope>NUCLEOTIDE SEQUENCE [LARGE SCALE GENOMIC DNA]</scope>
    <source>
        <strain evidence="1 2">MDC 2508</strain>
    </source>
</reference>
<gene>
    <name evidence="1" type="ORF">CUC53_12680</name>
</gene>
<accession>A0A2H9U2Z6</accession>
<organism evidence="1 2">
    <name type="scientific">Aeromonas cavernicola</name>
    <dbReference type="NCBI Taxonomy" id="1006623"/>
    <lineage>
        <taxon>Bacteria</taxon>
        <taxon>Pseudomonadati</taxon>
        <taxon>Pseudomonadota</taxon>
        <taxon>Gammaproteobacteria</taxon>
        <taxon>Aeromonadales</taxon>
        <taxon>Aeromonadaceae</taxon>
        <taxon>Aeromonas</taxon>
    </lineage>
</organism>
<dbReference type="AlphaFoldDB" id="A0A2H9U2Z6"/>
<evidence type="ECO:0000313" key="1">
    <source>
        <dbReference type="EMBL" id="PJG58427.1"/>
    </source>
</evidence>
<name>A0A2H9U2Z6_9GAMM</name>
<comment type="caution">
    <text evidence="1">The sequence shown here is derived from an EMBL/GenBank/DDBJ whole genome shotgun (WGS) entry which is preliminary data.</text>
</comment>
<keyword evidence="2" id="KW-1185">Reference proteome</keyword>
<protein>
    <submittedName>
        <fullName evidence="1">Uncharacterized protein</fullName>
    </submittedName>
</protein>
<sequence length="143" mass="15480">MVENPGPLASINGNPASNFASCKYNKTILDEDLILYRAGKSGGGKNGFGQWFTREPISSEAQARLDLAVKPQWKDANGVLTGESPIESVYAVRIPKGTEVYEGPVGYQGGAYLGGQDIMQIYVHQPWALRGAQVIKEVPIAKR</sequence>
<dbReference type="EMBL" id="PGGC01000110">
    <property type="protein sequence ID" value="PJG58427.1"/>
    <property type="molecule type" value="Genomic_DNA"/>
</dbReference>
<evidence type="ECO:0000313" key="2">
    <source>
        <dbReference type="Proteomes" id="UP000235861"/>
    </source>
</evidence>